<dbReference type="AlphaFoldDB" id="A0A5K7YTZ4"/>
<accession>A0A5K7YTZ4</accession>
<dbReference type="PANTHER" id="PTHR48228">
    <property type="entry name" value="SUCCINYL-COA--D-CITRAMALATE COA-TRANSFERASE"/>
    <property type="match status" value="1"/>
</dbReference>
<dbReference type="InterPro" id="IPR023606">
    <property type="entry name" value="CoA-Trfase_III_dom_1_sf"/>
</dbReference>
<proteinExistence type="predicted"/>
<reference evidence="1 2" key="1">
    <citation type="submission" date="2019-11" db="EMBL/GenBank/DDBJ databases">
        <title>Comparative genomics of hydrocarbon-degrading Desulfosarcina strains.</title>
        <authorList>
            <person name="Watanabe M."/>
            <person name="Kojima H."/>
            <person name="Fukui M."/>
        </authorList>
    </citation>
    <scope>NUCLEOTIDE SEQUENCE [LARGE SCALE GENOMIC DNA]</scope>
    <source>
        <strain evidence="1 2">PL12</strain>
    </source>
</reference>
<dbReference type="PANTHER" id="PTHR48228:SF5">
    <property type="entry name" value="ALPHA-METHYLACYL-COA RACEMASE"/>
    <property type="match status" value="1"/>
</dbReference>
<dbReference type="Proteomes" id="UP000427906">
    <property type="component" value="Chromosome"/>
</dbReference>
<dbReference type="InterPro" id="IPR050509">
    <property type="entry name" value="CoA-transferase_III"/>
</dbReference>
<dbReference type="Gene3D" id="3.40.50.10540">
    <property type="entry name" value="Crotonobetainyl-coa:carnitine coa-transferase, domain 1"/>
    <property type="match status" value="1"/>
</dbReference>
<evidence type="ECO:0000313" key="1">
    <source>
        <dbReference type="EMBL" id="BBO69754.1"/>
    </source>
</evidence>
<evidence type="ECO:0000313" key="2">
    <source>
        <dbReference type="Proteomes" id="UP000427906"/>
    </source>
</evidence>
<dbReference type="EMBL" id="AP021874">
    <property type="protein sequence ID" value="BBO69754.1"/>
    <property type="molecule type" value="Genomic_DNA"/>
</dbReference>
<keyword evidence="2" id="KW-1185">Reference proteome</keyword>
<keyword evidence="1" id="KW-0808">Transferase</keyword>
<dbReference type="SUPFAM" id="SSF89796">
    <property type="entry name" value="CoA-transferase family III (CaiB/BaiF)"/>
    <property type="match status" value="1"/>
</dbReference>
<protein>
    <submittedName>
        <fullName evidence="1">CoA transferase</fullName>
    </submittedName>
</protein>
<dbReference type="InterPro" id="IPR003673">
    <property type="entry name" value="CoA-Trfase_fam_III"/>
</dbReference>
<dbReference type="GO" id="GO:0016740">
    <property type="term" value="F:transferase activity"/>
    <property type="evidence" value="ECO:0007669"/>
    <property type="project" value="UniProtKB-KW"/>
</dbReference>
<gene>
    <name evidence="1" type="ORF">DSCA_36840</name>
</gene>
<dbReference type="Pfam" id="PF02515">
    <property type="entry name" value="CoA_transf_3"/>
    <property type="match status" value="1"/>
</dbReference>
<organism evidence="1 2">
    <name type="scientific">Desulfosarcina alkanivorans</name>
    <dbReference type="NCBI Taxonomy" id="571177"/>
    <lineage>
        <taxon>Bacteria</taxon>
        <taxon>Pseudomonadati</taxon>
        <taxon>Thermodesulfobacteriota</taxon>
        <taxon>Desulfobacteria</taxon>
        <taxon>Desulfobacterales</taxon>
        <taxon>Desulfosarcinaceae</taxon>
        <taxon>Desulfosarcina</taxon>
    </lineage>
</organism>
<sequence>MRQALSGLKVMDLTTNLPGPYLTWLLAALGADVLKVENPQSCDPARVFESDPDHPFRLFGLVNSYKKSITLNLKHTTAREISHRLVSHCDVFVEGFRPGVMDKLGLGYDAVKSINPRIIYVSLSGFGQSGPYCHKAGHDLNYQALAGSFHSTFATDASPQVPNILFADLGGGSLLGLAGILAAIVQRENTGVGQYIDVSLFDGIFSLNLLGQCNFLDTRVDPNTADSVLWGTQPFYHVYRTQDNRHMALGAVEFKFWKNFCITVGREDLIYRQYDGRSAIDEVSKIIRTRTLSEWSDLFEHVEACVTPILSTEEAIMSKLVKSRLLWVDDGVEKPHPLPPFNLSGSPHPDYSPAPDLGQHNESVLSIIGYSKGEIKEFVRKGII</sequence>
<dbReference type="InterPro" id="IPR044855">
    <property type="entry name" value="CoA-Trfase_III_dom3_sf"/>
</dbReference>
<dbReference type="KEGG" id="dalk:DSCA_36840"/>
<dbReference type="RefSeq" id="WP_167527849.1">
    <property type="nucleotide sequence ID" value="NZ_AP021874.1"/>
</dbReference>
<dbReference type="Gene3D" id="3.30.1540.10">
    <property type="entry name" value="formyl-coa transferase, domain 3"/>
    <property type="match status" value="1"/>
</dbReference>
<name>A0A5K7YTZ4_9BACT</name>